<comment type="subcellular location">
    <subcellularLocation>
        <location evidence="2 6">Bacterial flagellum basal body</location>
    </subcellularLocation>
</comment>
<comment type="caution">
    <text evidence="7">The sequence shown here is derived from an EMBL/GenBank/DDBJ whole genome shotgun (WGS) entry which is preliminary data.</text>
</comment>
<dbReference type="GO" id="GO:0009428">
    <property type="term" value="C:bacterial-type flagellum basal body, distal rod, P ring"/>
    <property type="evidence" value="ECO:0007669"/>
    <property type="project" value="InterPro"/>
</dbReference>
<dbReference type="HAMAP" id="MF_00416">
    <property type="entry name" value="FlgI"/>
    <property type="match status" value="1"/>
</dbReference>
<dbReference type="NCBIfam" id="NF003676">
    <property type="entry name" value="PRK05303.1"/>
    <property type="match status" value="1"/>
</dbReference>
<dbReference type="InterPro" id="IPR006311">
    <property type="entry name" value="TAT_signal"/>
</dbReference>
<dbReference type="PRINTS" id="PR01010">
    <property type="entry name" value="FLGPRINGFLGI"/>
</dbReference>
<dbReference type="GO" id="GO:0005198">
    <property type="term" value="F:structural molecule activity"/>
    <property type="evidence" value="ECO:0007669"/>
    <property type="project" value="InterPro"/>
</dbReference>
<accession>A0A7V4G793</accession>
<dbReference type="GO" id="GO:0051536">
    <property type="term" value="F:iron-sulfur cluster binding"/>
    <property type="evidence" value="ECO:0007669"/>
    <property type="project" value="UniProtKB-KW"/>
</dbReference>
<dbReference type="AlphaFoldDB" id="A0A7V4G793"/>
<dbReference type="GO" id="GO:0071973">
    <property type="term" value="P:bacterial-type flagellum-dependent cell motility"/>
    <property type="evidence" value="ECO:0007669"/>
    <property type="project" value="InterPro"/>
</dbReference>
<dbReference type="PANTHER" id="PTHR30381">
    <property type="entry name" value="FLAGELLAR P-RING PERIPLASMIC PROTEIN FLGI"/>
    <property type="match status" value="1"/>
</dbReference>
<evidence type="ECO:0000256" key="6">
    <source>
        <dbReference type="HAMAP-Rule" id="MF_00416"/>
    </source>
</evidence>
<keyword evidence="4" id="KW-0411">Iron-sulfur</keyword>
<comment type="function">
    <text evidence="1 6">Assembles around the rod to form the L-ring and probably protects the motor/basal body from shearing forces during rotation.</text>
</comment>
<evidence type="ECO:0000256" key="3">
    <source>
        <dbReference type="ARBA" id="ARBA00022729"/>
    </source>
</evidence>
<proteinExistence type="inferred from homology"/>
<evidence type="ECO:0000313" key="7">
    <source>
        <dbReference type="EMBL" id="HGS04662.1"/>
    </source>
</evidence>
<keyword evidence="7" id="KW-0966">Cell projection</keyword>
<evidence type="ECO:0000256" key="1">
    <source>
        <dbReference type="ARBA" id="ARBA00002591"/>
    </source>
</evidence>
<keyword evidence="7" id="KW-0282">Flagellum</keyword>
<evidence type="ECO:0000256" key="5">
    <source>
        <dbReference type="ARBA" id="ARBA00023143"/>
    </source>
</evidence>
<name>A0A7V4G793_9BACT</name>
<gene>
    <name evidence="6" type="primary">flgI</name>
    <name evidence="7" type="ORF">ENT08_02815</name>
</gene>
<evidence type="ECO:0000256" key="4">
    <source>
        <dbReference type="ARBA" id="ARBA00023014"/>
    </source>
</evidence>
<dbReference type="Pfam" id="PF02119">
    <property type="entry name" value="FlgI"/>
    <property type="match status" value="1"/>
</dbReference>
<comment type="subunit">
    <text evidence="6">The basal body constitutes a major portion of the flagellar organelle and consists of four rings (L,P,S, and M) mounted on a central rod.</text>
</comment>
<protein>
    <recommendedName>
        <fullName evidence="6">Flagellar P-ring protein</fullName>
    </recommendedName>
    <alternativeName>
        <fullName evidence="6">Basal body P-ring protein</fullName>
    </alternativeName>
</protein>
<dbReference type="InterPro" id="IPR001782">
    <property type="entry name" value="Flag_FlgI"/>
</dbReference>
<keyword evidence="4" id="KW-0408">Iron</keyword>
<keyword evidence="4" id="KW-0479">Metal-binding</keyword>
<evidence type="ECO:0000256" key="2">
    <source>
        <dbReference type="ARBA" id="ARBA00004117"/>
    </source>
</evidence>
<dbReference type="EMBL" id="DSXI01000160">
    <property type="protein sequence ID" value="HGS04662.1"/>
    <property type="molecule type" value="Genomic_DNA"/>
</dbReference>
<dbReference type="GO" id="GO:0030288">
    <property type="term" value="C:outer membrane-bounded periplasmic space"/>
    <property type="evidence" value="ECO:0007669"/>
    <property type="project" value="InterPro"/>
</dbReference>
<keyword evidence="5 6" id="KW-0975">Bacterial flagellum</keyword>
<keyword evidence="3" id="KW-0732">Signal</keyword>
<comment type="similarity">
    <text evidence="6">Belongs to the FlgI family.</text>
</comment>
<sequence length="385" mass="40045">MTPVKPFFLSWGHSRRRVRRGLAALAVLALLVGPLAVPAQAIRLKDIASFKGVRPNQLIGNGLVVGLNGTGDGTNVDFNTQELANMLSQLGVNAARDKLKVKNIAAVAVTAVLPPFARVGSRIDVLVSSLGDAKSLQGGTLLLTPLKGVDGQVYALAQGPISVGGFSAGGAAGGGVTKNHPTAGRVAGGATVEREIPLDLLGKDEFIISLHEADFTTAQRAVTAINRYLKGNHAVSQDGGTIKIMLPPSYKGQVVPLLAALENLDITPDGVAKVVIDERNGTVVMGANVRLATVAIAHGNLMVQIKEKPRISQPLPFSQGQTTVVPDTSVTVREGEHRLMVLPEGVSIGHVVQALNAIGVTPRDLIAILQAIKAAGALQAELEII</sequence>
<reference evidence="7" key="1">
    <citation type="journal article" date="2020" name="mSystems">
        <title>Genome- and Community-Level Interaction Insights into Carbon Utilization and Element Cycling Functions of Hydrothermarchaeota in Hydrothermal Sediment.</title>
        <authorList>
            <person name="Zhou Z."/>
            <person name="Liu Y."/>
            <person name="Xu W."/>
            <person name="Pan J."/>
            <person name="Luo Z.H."/>
            <person name="Li M."/>
        </authorList>
    </citation>
    <scope>NUCLEOTIDE SEQUENCE [LARGE SCALE GENOMIC DNA]</scope>
    <source>
        <strain evidence="7">SpSt-548</strain>
    </source>
</reference>
<organism evidence="7">
    <name type="scientific">Desulfobacca acetoxidans</name>
    <dbReference type="NCBI Taxonomy" id="60893"/>
    <lineage>
        <taxon>Bacteria</taxon>
        <taxon>Pseudomonadati</taxon>
        <taxon>Thermodesulfobacteriota</taxon>
        <taxon>Desulfobaccia</taxon>
        <taxon>Desulfobaccales</taxon>
        <taxon>Desulfobaccaceae</taxon>
        <taxon>Desulfobacca</taxon>
    </lineage>
</organism>
<keyword evidence="7" id="KW-0969">Cilium</keyword>
<dbReference type="PROSITE" id="PS51318">
    <property type="entry name" value="TAT"/>
    <property type="match status" value="1"/>
</dbReference>
<dbReference type="PANTHER" id="PTHR30381:SF0">
    <property type="entry name" value="FLAGELLAR P-RING PROTEIN"/>
    <property type="match status" value="1"/>
</dbReference>